<evidence type="ECO:0000313" key="1">
    <source>
        <dbReference type="EnsemblPlants" id="TraesCS1B02G100900.1.cds1"/>
    </source>
</evidence>
<dbReference type="OMA" id="SIRAIRW"/>
<dbReference type="AlphaFoldDB" id="A0A3B5YSV1"/>
<protein>
    <recommendedName>
        <fullName evidence="3">DUF4283 domain-containing protein</fullName>
    </recommendedName>
</protein>
<organism evidence="1">
    <name type="scientific">Triticum aestivum</name>
    <name type="common">Wheat</name>
    <dbReference type="NCBI Taxonomy" id="4565"/>
    <lineage>
        <taxon>Eukaryota</taxon>
        <taxon>Viridiplantae</taxon>
        <taxon>Streptophyta</taxon>
        <taxon>Embryophyta</taxon>
        <taxon>Tracheophyta</taxon>
        <taxon>Spermatophyta</taxon>
        <taxon>Magnoliopsida</taxon>
        <taxon>Liliopsida</taxon>
        <taxon>Poales</taxon>
        <taxon>Poaceae</taxon>
        <taxon>BOP clade</taxon>
        <taxon>Pooideae</taxon>
        <taxon>Triticodae</taxon>
        <taxon>Triticeae</taxon>
        <taxon>Triticinae</taxon>
        <taxon>Triticum</taxon>
    </lineage>
</organism>
<dbReference type="Gramene" id="TraesCS1B03G0271600.1">
    <property type="protein sequence ID" value="TraesCS1B03G0271600.1.CDS1"/>
    <property type="gene ID" value="TraesCS1B03G0271600"/>
</dbReference>
<dbReference type="Gramene" id="TraesCS1B02G100900.1">
    <property type="protein sequence ID" value="TraesCS1B02G100900.1.cds1"/>
    <property type="gene ID" value="TraesCS1B02G100900"/>
</dbReference>
<dbReference type="InterPro" id="IPR053253">
    <property type="entry name" value="Sex_diff_modulator"/>
</dbReference>
<accession>A0A3B5YSV1</accession>
<dbReference type="Gramene" id="TraesCLE_scaffold_026754_01G000200.1">
    <property type="protein sequence ID" value="TraesCLE_scaffold_026754_01G000200.1"/>
    <property type="gene ID" value="TraesCLE_scaffold_026754_01G000200"/>
</dbReference>
<dbReference type="Gramene" id="TraesCAD_scaffold_048211_01G000200.1">
    <property type="protein sequence ID" value="TraesCAD_scaffold_048211_01G000200.1"/>
    <property type="gene ID" value="TraesCAD_scaffold_048211_01G000200"/>
</dbReference>
<dbReference type="Proteomes" id="UP000019116">
    <property type="component" value="Chromosome 1B"/>
</dbReference>
<proteinExistence type="predicted"/>
<dbReference type="Gramene" id="TraesRN1B0100265500.1">
    <property type="protein sequence ID" value="TraesRN1B0100265500.1"/>
    <property type="gene ID" value="TraesRN1B0100265500"/>
</dbReference>
<dbReference type="OrthoDB" id="696323at2759"/>
<keyword evidence="2" id="KW-1185">Reference proteome</keyword>
<dbReference type="PANTHER" id="PTHR33087">
    <property type="entry name" value="OS07G0539200 PROTEIN"/>
    <property type="match status" value="1"/>
</dbReference>
<dbReference type="EnsemblPlants" id="TraesCS1B02G100900.1">
    <property type="protein sequence ID" value="TraesCS1B02G100900.1.cds1"/>
    <property type="gene ID" value="TraesCS1B02G100900"/>
</dbReference>
<evidence type="ECO:0008006" key="3">
    <source>
        <dbReference type="Google" id="ProtNLM"/>
    </source>
</evidence>
<dbReference type="Gramene" id="TraesWEE_scaffold_029992_01G000200.1">
    <property type="protein sequence ID" value="TraesWEE_scaffold_029992_01G000200.1"/>
    <property type="gene ID" value="TraesWEE_scaffold_029992_01G000200"/>
</dbReference>
<dbReference type="Gramene" id="TraesROB_scaffold_020007_01G000200.1">
    <property type="protein sequence ID" value="TraesROB_scaffold_020007_01G000200.1"/>
    <property type="gene ID" value="TraesROB_scaffold_020007_01G000200"/>
</dbReference>
<name>A0A3B5YSV1_WHEAT</name>
<reference evidence="1" key="1">
    <citation type="submission" date="2018-08" db="EMBL/GenBank/DDBJ databases">
        <authorList>
            <person name="Rossello M."/>
        </authorList>
    </citation>
    <scope>NUCLEOTIDE SEQUENCE [LARGE SCALE GENOMIC DNA]</scope>
    <source>
        <strain evidence="1">cv. Chinese Spring</strain>
    </source>
</reference>
<dbReference type="PANTHER" id="PTHR33087:SF42">
    <property type="entry name" value="DUF4283 DOMAIN-CONTAINING PROTEIN"/>
    <property type="match status" value="1"/>
</dbReference>
<reference evidence="1" key="2">
    <citation type="submission" date="2018-10" db="UniProtKB">
        <authorList>
            <consortium name="EnsemblPlants"/>
        </authorList>
    </citation>
    <scope>IDENTIFICATION</scope>
</reference>
<sequence>MAKAGAGELQADEDEGGLMIEGVPSHAWTRDTAVKLLGSSCMIDSLAPETESREDLSLFKLKAWCVDPQEVPVFRRLWVLEPPPASANPAERRKTFWQLLEYPTFIHVGRVWDFTPPELWG</sequence>
<evidence type="ECO:0000313" key="2">
    <source>
        <dbReference type="Proteomes" id="UP000019116"/>
    </source>
</evidence>